<dbReference type="Pfam" id="PF04198">
    <property type="entry name" value="Sugar-bind"/>
    <property type="match status" value="1"/>
</dbReference>
<evidence type="ECO:0000256" key="3">
    <source>
        <dbReference type="ARBA" id="ARBA00023125"/>
    </source>
</evidence>
<comment type="caution">
    <text evidence="6">The sequence shown here is derived from an EMBL/GenBank/DDBJ whole genome shotgun (WGS) entry which is preliminary data.</text>
</comment>
<dbReference type="InterPro" id="IPR036388">
    <property type="entry name" value="WH-like_DNA-bd_sf"/>
</dbReference>
<gene>
    <name evidence="6" type="ORF">A8145_28290</name>
</gene>
<dbReference type="Gene3D" id="3.40.50.1360">
    <property type="match status" value="1"/>
</dbReference>
<feature type="domain" description="Sugar-binding" evidence="5">
    <location>
        <begin position="59"/>
        <end position="318"/>
    </location>
</feature>
<dbReference type="SUPFAM" id="SSF100950">
    <property type="entry name" value="NagB/RpiA/CoA transferase-like"/>
    <property type="match status" value="1"/>
</dbReference>
<evidence type="ECO:0000313" key="7">
    <source>
        <dbReference type="Proteomes" id="UP000093737"/>
    </source>
</evidence>
<keyword evidence="4" id="KW-0804">Transcription</keyword>
<accession>A0A6M7U155</accession>
<proteinExistence type="inferred from homology"/>
<evidence type="ECO:0000256" key="1">
    <source>
        <dbReference type="ARBA" id="ARBA00010466"/>
    </source>
</evidence>
<evidence type="ECO:0000256" key="4">
    <source>
        <dbReference type="ARBA" id="ARBA00023163"/>
    </source>
</evidence>
<dbReference type="InterPro" id="IPR051054">
    <property type="entry name" value="SorC_transcr_regulators"/>
</dbReference>
<evidence type="ECO:0000259" key="5">
    <source>
        <dbReference type="Pfam" id="PF04198"/>
    </source>
</evidence>
<reference evidence="6 7" key="1">
    <citation type="submission" date="2016-05" db="EMBL/GenBank/DDBJ databases">
        <authorList>
            <person name="Ramsay J.P."/>
        </authorList>
    </citation>
    <scope>NUCLEOTIDE SEQUENCE [LARGE SCALE GENOMIC DNA]</scope>
    <source>
        <strain evidence="6 7">NZP2042</strain>
    </source>
</reference>
<sequence length="324" mass="35424">MTHNEEDLLVQLAWLYYVGNKNQEEIANQLGLSRFKINRMLARAREKGLVKIAIQHETAQSLDVAGRIQAAFDLRECIVTPAIAVPGGNADEDENNARRAVGIAASSFLERRLRVPEPVTIGLAWGRTIAAMVDELPKLSKADLKIVSLMGSLSRNARTNPFDCVHSLAQLCEGEAYILPAPFIADSEADYQVIMSQKLVQQALKLARSADFYIASFGDCSKQSFIYHHDLLHDDEIDQVINAGAVADMLGKFFDKDGALLDNTLNRRTPSVSYEDIRSRDVVLLAAGLSKAKALVALLRSGTINRLIVDGDLAAGLLPLIGRG</sequence>
<dbReference type="PANTHER" id="PTHR34294:SF1">
    <property type="entry name" value="TRANSCRIPTIONAL REGULATOR LSRR"/>
    <property type="match status" value="1"/>
</dbReference>
<comment type="similarity">
    <text evidence="1">Belongs to the SorC transcriptional regulatory family.</text>
</comment>
<protein>
    <recommendedName>
        <fullName evidence="5">Sugar-binding domain-containing protein</fullName>
    </recommendedName>
</protein>
<dbReference type="EMBL" id="LYTK01000003">
    <property type="protein sequence ID" value="OBQ70585.1"/>
    <property type="molecule type" value="Genomic_DNA"/>
</dbReference>
<dbReference type="Gene3D" id="1.10.10.10">
    <property type="entry name" value="Winged helix-like DNA-binding domain superfamily/Winged helix DNA-binding domain"/>
    <property type="match status" value="1"/>
</dbReference>
<evidence type="ECO:0000313" key="6">
    <source>
        <dbReference type="EMBL" id="OBQ70585.1"/>
    </source>
</evidence>
<name>A0A6M7U155_RHILI</name>
<dbReference type="Proteomes" id="UP000093737">
    <property type="component" value="Unassembled WGS sequence"/>
</dbReference>
<keyword evidence="3" id="KW-0238">DNA-binding</keyword>
<dbReference type="GO" id="GO:0030246">
    <property type="term" value="F:carbohydrate binding"/>
    <property type="evidence" value="ECO:0007669"/>
    <property type="project" value="InterPro"/>
</dbReference>
<dbReference type="AlphaFoldDB" id="A0A6M7U155"/>
<dbReference type="RefSeq" id="WP_056567780.1">
    <property type="nucleotide sequence ID" value="NZ_CP033334.1"/>
</dbReference>
<dbReference type="PANTHER" id="PTHR34294">
    <property type="entry name" value="TRANSCRIPTIONAL REGULATOR-RELATED"/>
    <property type="match status" value="1"/>
</dbReference>
<keyword evidence="2" id="KW-0805">Transcription regulation</keyword>
<dbReference type="GO" id="GO:0003677">
    <property type="term" value="F:DNA binding"/>
    <property type="evidence" value="ECO:0007669"/>
    <property type="project" value="UniProtKB-KW"/>
</dbReference>
<dbReference type="InterPro" id="IPR007324">
    <property type="entry name" value="Sugar-bd_dom_put"/>
</dbReference>
<organism evidence="6 7">
    <name type="scientific">Rhizobium loti</name>
    <name type="common">Mesorhizobium loti</name>
    <dbReference type="NCBI Taxonomy" id="381"/>
    <lineage>
        <taxon>Bacteria</taxon>
        <taxon>Pseudomonadati</taxon>
        <taxon>Pseudomonadota</taxon>
        <taxon>Alphaproteobacteria</taxon>
        <taxon>Hyphomicrobiales</taxon>
        <taxon>Phyllobacteriaceae</taxon>
        <taxon>Mesorhizobium</taxon>
    </lineage>
</organism>
<dbReference type="InterPro" id="IPR037171">
    <property type="entry name" value="NagB/RpiA_transferase-like"/>
</dbReference>
<evidence type="ECO:0000256" key="2">
    <source>
        <dbReference type="ARBA" id="ARBA00023015"/>
    </source>
</evidence>